<name>A0AAV6XCP7_9LAMI</name>
<feature type="compositionally biased region" description="Polar residues" evidence="1">
    <location>
        <begin position="169"/>
        <end position="178"/>
    </location>
</feature>
<evidence type="ECO:0000313" key="2">
    <source>
        <dbReference type="EMBL" id="KAG8378187.1"/>
    </source>
</evidence>
<comment type="caution">
    <text evidence="2">The sequence shown here is derived from an EMBL/GenBank/DDBJ whole genome shotgun (WGS) entry which is preliminary data.</text>
</comment>
<dbReference type="Proteomes" id="UP000826271">
    <property type="component" value="Unassembled WGS sequence"/>
</dbReference>
<feature type="compositionally biased region" description="Low complexity" evidence="1">
    <location>
        <begin position="179"/>
        <end position="193"/>
    </location>
</feature>
<keyword evidence="3" id="KW-1185">Reference proteome</keyword>
<evidence type="ECO:0000256" key="1">
    <source>
        <dbReference type="SAM" id="MobiDB-lite"/>
    </source>
</evidence>
<dbReference type="AlphaFoldDB" id="A0AAV6XCP7"/>
<evidence type="ECO:0000313" key="3">
    <source>
        <dbReference type="Proteomes" id="UP000826271"/>
    </source>
</evidence>
<dbReference type="PANTHER" id="PTHR33871">
    <property type="entry name" value="OS05G0503100 PROTEIN-RELATED"/>
    <property type="match status" value="1"/>
</dbReference>
<organism evidence="2 3">
    <name type="scientific">Buddleja alternifolia</name>
    <dbReference type="NCBI Taxonomy" id="168488"/>
    <lineage>
        <taxon>Eukaryota</taxon>
        <taxon>Viridiplantae</taxon>
        <taxon>Streptophyta</taxon>
        <taxon>Embryophyta</taxon>
        <taxon>Tracheophyta</taxon>
        <taxon>Spermatophyta</taxon>
        <taxon>Magnoliopsida</taxon>
        <taxon>eudicotyledons</taxon>
        <taxon>Gunneridae</taxon>
        <taxon>Pentapetalae</taxon>
        <taxon>asterids</taxon>
        <taxon>lamiids</taxon>
        <taxon>Lamiales</taxon>
        <taxon>Scrophulariaceae</taxon>
        <taxon>Buddlejeae</taxon>
        <taxon>Buddleja</taxon>
    </lineage>
</organism>
<gene>
    <name evidence="2" type="ORF">BUALT_Bualt08G0111800</name>
</gene>
<feature type="region of interest" description="Disordered" evidence="1">
    <location>
        <begin position="128"/>
        <end position="217"/>
    </location>
</feature>
<proteinExistence type="predicted"/>
<reference evidence="2" key="1">
    <citation type="submission" date="2019-10" db="EMBL/GenBank/DDBJ databases">
        <authorList>
            <person name="Zhang R."/>
            <person name="Pan Y."/>
            <person name="Wang J."/>
            <person name="Ma R."/>
            <person name="Yu S."/>
        </authorList>
    </citation>
    <scope>NUCLEOTIDE SEQUENCE</scope>
    <source>
        <strain evidence="2">LA-IB0</strain>
        <tissue evidence="2">Leaf</tissue>
    </source>
</reference>
<dbReference type="EMBL" id="WHWC01000008">
    <property type="protein sequence ID" value="KAG8378187.1"/>
    <property type="molecule type" value="Genomic_DNA"/>
</dbReference>
<feature type="compositionally biased region" description="Low complexity" evidence="1">
    <location>
        <begin position="8"/>
        <end position="55"/>
    </location>
</feature>
<sequence>MTTMPLQKPLSPAPSYSSSAASFSSFSCSTKSKFSITPSSISSSSSSSSSSCSSSTMNTKDRSFSNEFLRSCVKDNPHVISSKPTINEKNIEKTVINSNKIHPQIHHPSSLVSSPKLKQSIQHKTMITVSSTPKKRARSNSPTPIIRQKSFRKEQCSATSIPNRGLRSPSPSRRFNTENSKSFSSKGSSPNNNHCSSGMKRESFRAKTASPNRDIPINRNFSLRKMDTFSQQVSRKIEGVHTGDIKCSQEMDIVMEDVNNPLIALDCFIFL</sequence>
<dbReference type="PANTHER" id="PTHR33871:SF18">
    <property type="entry name" value="F24J8.12 PROTEIN"/>
    <property type="match status" value="1"/>
</dbReference>
<feature type="region of interest" description="Disordered" evidence="1">
    <location>
        <begin position="1"/>
        <end position="61"/>
    </location>
</feature>
<accession>A0AAV6XCP7</accession>
<protein>
    <submittedName>
        <fullName evidence="2">Uncharacterized protein</fullName>
    </submittedName>
</protein>